<protein>
    <submittedName>
        <fullName evidence="2">Uncharacterized protein</fullName>
    </submittedName>
</protein>
<accession>A0A8K0I4W3</accession>
<reference evidence="2" key="2">
    <citation type="submission" date="2019-07" db="EMBL/GenBank/DDBJ databases">
        <authorList>
            <person name="Yang Y."/>
            <person name="Bocs S."/>
            <person name="Baudouin L."/>
        </authorList>
    </citation>
    <scope>NUCLEOTIDE SEQUENCE</scope>
    <source>
        <tissue evidence="2">Spear leaf of Hainan Tall coconut</tissue>
    </source>
</reference>
<reference evidence="2" key="1">
    <citation type="journal article" date="2017" name="Gigascience">
        <title>The genome draft of coconut (Cocos nucifera).</title>
        <authorList>
            <person name="Xiao Y."/>
            <person name="Xu P."/>
            <person name="Fan H."/>
            <person name="Baudouin L."/>
            <person name="Xia W."/>
            <person name="Bocs S."/>
            <person name="Xu J."/>
            <person name="Li Q."/>
            <person name="Guo A."/>
            <person name="Zhou L."/>
            <person name="Li J."/>
            <person name="Wu Y."/>
            <person name="Ma Z."/>
            <person name="Armero A."/>
            <person name="Issali A.E."/>
            <person name="Liu N."/>
            <person name="Peng M."/>
            <person name="Yang Y."/>
        </authorList>
    </citation>
    <scope>NUCLEOTIDE SEQUENCE</scope>
    <source>
        <tissue evidence="2">Spear leaf of Hainan Tall coconut</tissue>
    </source>
</reference>
<name>A0A8K0I4W3_COCNU</name>
<organism evidence="2 3">
    <name type="scientific">Cocos nucifera</name>
    <name type="common">Coconut palm</name>
    <dbReference type="NCBI Taxonomy" id="13894"/>
    <lineage>
        <taxon>Eukaryota</taxon>
        <taxon>Viridiplantae</taxon>
        <taxon>Streptophyta</taxon>
        <taxon>Embryophyta</taxon>
        <taxon>Tracheophyta</taxon>
        <taxon>Spermatophyta</taxon>
        <taxon>Magnoliopsida</taxon>
        <taxon>Liliopsida</taxon>
        <taxon>Arecaceae</taxon>
        <taxon>Arecoideae</taxon>
        <taxon>Cocoseae</taxon>
        <taxon>Attaleinae</taxon>
        <taxon>Cocos</taxon>
    </lineage>
</organism>
<comment type="caution">
    <text evidence="2">The sequence shown here is derived from an EMBL/GenBank/DDBJ whole genome shotgun (WGS) entry which is preliminary data.</text>
</comment>
<dbReference type="EMBL" id="CM017875">
    <property type="protein sequence ID" value="KAG1337722.1"/>
    <property type="molecule type" value="Genomic_DNA"/>
</dbReference>
<keyword evidence="3" id="KW-1185">Reference proteome</keyword>
<feature type="region of interest" description="Disordered" evidence="1">
    <location>
        <begin position="78"/>
        <end position="106"/>
    </location>
</feature>
<proteinExistence type="predicted"/>
<evidence type="ECO:0000256" key="1">
    <source>
        <dbReference type="SAM" id="MobiDB-lite"/>
    </source>
</evidence>
<dbReference type="AlphaFoldDB" id="A0A8K0I4W3"/>
<evidence type="ECO:0000313" key="3">
    <source>
        <dbReference type="Proteomes" id="UP000797356"/>
    </source>
</evidence>
<sequence>MAVGEEAEKATTTSICAVNFLCPSAEPGALTSQMAREDTRMKVCRYKLTVKRERRRWYVFAPAPRKASSTPFIDIFSSKRTQTRPREERRWSSLPAGNPNTKFPRV</sequence>
<gene>
    <name evidence="2" type="ORF">COCNU_04G000280</name>
</gene>
<dbReference type="Proteomes" id="UP000797356">
    <property type="component" value="Chromosome 4"/>
</dbReference>
<evidence type="ECO:0000313" key="2">
    <source>
        <dbReference type="EMBL" id="KAG1337722.1"/>
    </source>
</evidence>